<dbReference type="RefSeq" id="WP_253754764.1">
    <property type="nucleotide sequence ID" value="NZ_JAMZDZ010000001.1"/>
</dbReference>
<protein>
    <recommendedName>
        <fullName evidence="3">ATP-binding protein</fullName>
    </recommendedName>
</protein>
<comment type="caution">
    <text evidence="1">The sequence shown here is derived from an EMBL/GenBank/DDBJ whole genome shotgun (WGS) entry which is preliminary data.</text>
</comment>
<dbReference type="InterPro" id="IPR036890">
    <property type="entry name" value="HATPase_C_sf"/>
</dbReference>
<evidence type="ECO:0000313" key="2">
    <source>
        <dbReference type="Proteomes" id="UP001595816"/>
    </source>
</evidence>
<gene>
    <name evidence="1" type="ORF">ACFOZ4_12025</name>
</gene>
<proteinExistence type="predicted"/>
<keyword evidence="2" id="KW-1185">Reference proteome</keyword>
<dbReference type="Proteomes" id="UP001595816">
    <property type="component" value="Unassembled WGS sequence"/>
</dbReference>
<reference evidence="2" key="1">
    <citation type="journal article" date="2019" name="Int. J. Syst. Evol. Microbiol.">
        <title>The Global Catalogue of Microorganisms (GCM) 10K type strain sequencing project: providing services to taxonomists for standard genome sequencing and annotation.</title>
        <authorList>
            <consortium name="The Broad Institute Genomics Platform"/>
            <consortium name="The Broad Institute Genome Sequencing Center for Infectious Disease"/>
            <person name="Wu L."/>
            <person name="Ma J."/>
        </authorList>
    </citation>
    <scope>NUCLEOTIDE SEQUENCE [LARGE SCALE GENOMIC DNA]</scope>
    <source>
        <strain evidence="2">CGMCC 4.7289</strain>
    </source>
</reference>
<dbReference type="Gene3D" id="3.30.565.10">
    <property type="entry name" value="Histidine kinase-like ATPase, C-terminal domain"/>
    <property type="match status" value="1"/>
</dbReference>
<organism evidence="1 2">
    <name type="scientific">Hamadaea flava</name>
    <dbReference type="NCBI Taxonomy" id="1742688"/>
    <lineage>
        <taxon>Bacteria</taxon>
        <taxon>Bacillati</taxon>
        <taxon>Actinomycetota</taxon>
        <taxon>Actinomycetes</taxon>
        <taxon>Micromonosporales</taxon>
        <taxon>Micromonosporaceae</taxon>
        <taxon>Hamadaea</taxon>
    </lineage>
</organism>
<accession>A0ABV8LLH8</accession>
<evidence type="ECO:0000313" key="1">
    <source>
        <dbReference type="EMBL" id="MFC4131331.1"/>
    </source>
</evidence>
<sequence length="215" mass="23429">MPSEQPRVFAAKDLVVLTGADVVRKRPRMYYGVDQDDPALPGAVLRSVVQGVLHVPPARESLEIVVTISGDLVFSVHDNGGGMSPHTGHPAQRPDPEAMLTTIHAGHDDRAGEIGPAATLCRRVEVWTHWEGVAYATEMAADRTVTPLRELGPATEEGTKIRMWLDPEYFAPGARLPVPTSELTDSLLEARKRPADRVTFIDERLSGLRSGRGQV</sequence>
<dbReference type="EMBL" id="JBHSAY010000006">
    <property type="protein sequence ID" value="MFC4131331.1"/>
    <property type="molecule type" value="Genomic_DNA"/>
</dbReference>
<evidence type="ECO:0008006" key="3">
    <source>
        <dbReference type="Google" id="ProtNLM"/>
    </source>
</evidence>
<dbReference type="SUPFAM" id="SSF55874">
    <property type="entry name" value="ATPase domain of HSP90 chaperone/DNA topoisomerase II/histidine kinase"/>
    <property type="match status" value="1"/>
</dbReference>
<name>A0ABV8LLH8_9ACTN</name>